<gene>
    <name evidence="2" type="ORF">SAMN04490357_0385</name>
</gene>
<dbReference type="GeneID" id="95509669"/>
<keyword evidence="1" id="KW-0812">Transmembrane</keyword>
<evidence type="ECO:0000256" key="1">
    <source>
        <dbReference type="SAM" id="Phobius"/>
    </source>
</evidence>
<dbReference type="STRING" id="67331.SAMN04490357_0385"/>
<accession>A0A1H4M8D1</accession>
<evidence type="ECO:0000313" key="2">
    <source>
        <dbReference type="EMBL" id="SEB78632.1"/>
    </source>
</evidence>
<sequence length="98" mass="10450">MYLRPPRHVRVAAHAELISLIVMLANLFTVHLKPVSSLMGPTHGCAYLFVVIATWRLEAATTAARFLAVVPGAGGLLALRLLGTADPGRAQPKEVIPS</sequence>
<protein>
    <recommendedName>
        <fullName evidence="4">DUF3817 domain-containing protein</fullName>
    </recommendedName>
</protein>
<evidence type="ECO:0000313" key="3">
    <source>
        <dbReference type="Proteomes" id="UP000182375"/>
    </source>
</evidence>
<feature type="transmembrane region" description="Helical" evidence="1">
    <location>
        <begin position="64"/>
        <end position="83"/>
    </location>
</feature>
<proteinExistence type="predicted"/>
<reference evidence="2 3" key="1">
    <citation type="submission" date="2016-10" db="EMBL/GenBank/DDBJ databases">
        <authorList>
            <person name="de Groot N.N."/>
        </authorList>
    </citation>
    <scope>NUCLEOTIDE SEQUENCE [LARGE SCALE GENOMIC DNA]</scope>
    <source>
        <strain evidence="2 3">DSM 40306</strain>
    </source>
</reference>
<feature type="transmembrane region" description="Helical" evidence="1">
    <location>
        <begin position="12"/>
        <end position="32"/>
    </location>
</feature>
<evidence type="ECO:0008006" key="4">
    <source>
        <dbReference type="Google" id="ProtNLM"/>
    </source>
</evidence>
<name>A0A1H4M8D1_9ACTN</name>
<dbReference type="AlphaFoldDB" id="A0A1H4M8D1"/>
<organism evidence="2 3">
    <name type="scientific">Streptomyces misionensis</name>
    <dbReference type="NCBI Taxonomy" id="67331"/>
    <lineage>
        <taxon>Bacteria</taxon>
        <taxon>Bacillati</taxon>
        <taxon>Actinomycetota</taxon>
        <taxon>Actinomycetes</taxon>
        <taxon>Kitasatosporales</taxon>
        <taxon>Streptomycetaceae</taxon>
        <taxon>Streptomyces</taxon>
    </lineage>
</organism>
<dbReference type="RefSeq" id="WP_074990206.1">
    <property type="nucleotide sequence ID" value="NZ_FNTD01000004.1"/>
</dbReference>
<keyword evidence="1" id="KW-0472">Membrane</keyword>
<dbReference type="EMBL" id="FNTD01000004">
    <property type="protein sequence ID" value="SEB78632.1"/>
    <property type="molecule type" value="Genomic_DNA"/>
</dbReference>
<keyword evidence="1" id="KW-1133">Transmembrane helix</keyword>
<dbReference type="Proteomes" id="UP000182375">
    <property type="component" value="Unassembled WGS sequence"/>
</dbReference>